<organism evidence="1">
    <name type="scientific">Sesamum angustifolium</name>
    <dbReference type="NCBI Taxonomy" id="2727405"/>
    <lineage>
        <taxon>Eukaryota</taxon>
        <taxon>Viridiplantae</taxon>
        <taxon>Streptophyta</taxon>
        <taxon>Embryophyta</taxon>
        <taxon>Tracheophyta</taxon>
        <taxon>Spermatophyta</taxon>
        <taxon>Magnoliopsida</taxon>
        <taxon>eudicotyledons</taxon>
        <taxon>Gunneridae</taxon>
        <taxon>Pentapetalae</taxon>
        <taxon>asterids</taxon>
        <taxon>lamiids</taxon>
        <taxon>Lamiales</taxon>
        <taxon>Pedaliaceae</taxon>
        <taxon>Sesamum</taxon>
    </lineage>
</organism>
<reference evidence="1" key="2">
    <citation type="journal article" date="2024" name="Plant">
        <title>Genomic evolution and insights into agronomic trait innovations of Sesamum species.</title>
        <authorList>
            <person name="Miao H."/>
            <person name="Wang L."/>
            <person name="Qu L."/>
            <person name="Liu H."/>
            <person name="Sun Y."/>
            <person name="Le M."/>
            <person name="Wang Q."/>
            <person name="Wei S."/>
            <person name="Zheng Y."/>
            <person name="Lin W."/>
            <person name="Duan Y."/>
            <person name="Cao H."/>
            <person name="Xiong S."/>
            <person name="Wang X."/>
            <person name="Wei L."/>
            <person name="Li C."/>
            <person name="Ma Q."/>
            <person name="Ju M."/>
            <person name="Zhao R."/>
            <person name="Li G."/>
            <person name="Mu C."/>
            <person name="Tian Q."/>
            <person name="Mei H."/>
            <person name="Zhang T."/>
            <person name="Gao T."/>
            <person name="Zhang H."/>
        </authorList>
    </citation>
    <scope>NUCLEOTIDE SEQUENCE</scope>
    <source>
        <strain evidence="1">G01</strain>
    </source>
</reference>
<dbReference type="EMBL" id="JACGWK010000002">
    <property type="protein sequence ID" value="KAL0370064.1"/>
    <property type="molecule type" value="Genomic_DNA"/>
</dbReference>
<comment type="caution">
    <text evidence="1">The sequence shown here is derived from an EMBL/GenBank/DDBJ whole genome shotgun (WGS) entry which is preliminary data.</text>
</comment>
<reference evidence="1" key="1">
    <citation type="submission" date="2020-06" db="EMBL/GenBank/DDBJ databases">
        <authorList>
            <person name="Li T."/>
            <person name="Hu X."/>
            <person name="Zhang T."/>
            <person name="Song X."/>
            <person name="Zhang H."/>
            <person name="Dai N."/>
            <person name="Sheng W."/>
            <person name="Hou X."/>
            <person name="Wei L."/>
        </authorList>
    </citation>
    <scope>NUCLEOTIDE SEQUENCE</scope>
    <source>
        <strain evidence="1">G01</strain>
        <tissue evidence="1">Leaf</tissue>
    </source>
</reference>
<dbReference type="AlphaFoldDB" id="A0AAW2QQB6"/>
<accession>A0AAW2QQB6</accession>
<name>A0AAW2QQB6_9LAMI</name>
<protein>
    <submittedName>
        <fullName evidence="1">Uncharacterized protein</fullName>
    </submittedName>
</protein>
<sequence length="70" mass="7627">MVVLKEVREIGAEDGVVGERTAGWRRNGVGLSRRDAVRASFTWSSKATSKSSSISFSFQFSPFPFGAKAK</sequence>
<gene>
    <name evidence="1" type="ORF">Sangu_0324500</name>
</gene>
<evidence type="ECO:0000313" key="1">
    <source>
        <dbReference type="EMBL" id="KAL0370064.1"/>
    </source>
</evidence>
<proteinExistence type="predicted"/>